<gene>
    <name evidence="2" type="ORF">STIAU_0353</name>
</gene>
<protein>
    <submittedName>
        <fullName evidence="2">Uncharacterized protein</fullName>
    </submittedName>
</protein>
<dbReference type="Proteomes" id="UP000032702">
    <property type="component" value="Unassembled WGS sequence"/>
</dbReference>
<evidence type="ECO:0000256" key="1">
    <source>
        <dbReference type="SAM" id="MobiDB-lite"/>
    </source>
</evidence>
<proteinExistence type="predicted"/>
<evidence type="ECO:0000313" key="3">
    <source>
        <dbReference type="Proteomes" id="UP000032702"/>
    </source>
</evidence>
<sequence>MRGDAKVVERAAGQPARVVRRVLEPHLAAREARGIGPLAPLVHHPDAEARLERQGRQRLRHVARAEHGELRWSPLFLQEDLHPPATAHPQLVGEVRLEDARLPWRCQQSPRGLDDLILDGASAHRASQGAIRQHHHLRAGLLGRAARALDDGGEDERLSLGYQRGELCVEVHRQGGPGKCGLPEEHLGDLEELLGHPLELLGGQGQVHAHDVIAAQRRHLPELVAGDHVARVNAVARGEHPVVRGGHAAALDVAQYRHARLEARAPLDFVRHHAAHAAQPGPARLVQRPRGDELLVLVREHLHPRALGHHHDGERAPRGMPPLDVLGHLLQVRGNLGHQDDVRPAGDARVGGNPSHMASHHLTDDDALVGLGGGVQPVDGVGGDGDRCVEAEGEVGAVQVIVDRLGHADDAQAFLGHARGGRQRPLTANGDDGMDAVALHGALHLLQAIFHLEGVDAGGAQDGAAPVEDAGGGLAGEAEVVVLQEALPAISQAHHFKAVLGGTAHNGADDRVEAGAITPARQNGDFHIGCVLARATGFGLMQRGRDGGSPRGRAVSSWAASRKKVASSPKRPTNRLPSTTVGPSSVSGRRVRSTAPCHLG</sequence>
<evidence type="ECO:0000313" key="2">
    <source>
        <dbReference type="EMBL" id="EAU68944.1"/>
    </source>
</evidence>
<dbReference type="AlphaFoldDB" id="Q09B25"/>
<organism evidence="2 3">
    <name type="scientific">Stigmatella aurantiaca (strain DW4/3-1)</name>
    <dbReference type="NCBI Taxonomy" id="378806"/>
    <lineage>
        <taxon>Bacteria</taxon>
        <taxon>Pseudomonadati</taxon>
        <taxon>Myxococcota</taxon>
        <taxon>Myxococcia</taxon>
        <taxon>Myxococcales</taxon>
        <taxon>Cystobacterineae</taxon>
        <taxon>Archangiaceae</taxon>
        <taxon>Stigmatella</taxon>
    </lineage>
</organism>
<name>Q09B25_STIAD</name>
<comment type="caution">
    <text evidence="2">The sequence shown here is derived from an EMBL/GenBank/DDBJ whole genome shotgun (WGS) entry which is preliminary data.</text>
</comment>
<dbReference type="EMBL" id="AAMD01000010">
    <property type="protein sequence ID" value="EAU68944.1"/>
    <property type="molecule type" value="Genomic_DNA"/>
</dbReference>
<accession>Q09B25</accession>
<feature type="region of interest" description="Disordered" evidence="1">
    <location>
        <begin position="542"/>
        <end position="600"/>
    </location>
</feature>
<reference evidence="2 3" key="1">
    <citation type="submission" date="2006-04" db="EMBL/GenBank/DDBJ databases">
        <authorList>
            <person name="Nierman W.C."/>
        </authorList>
    </citation>
    <scope>NUCLEOTIDE SEQUENCE [LARGE SCALE GENOMIC DNA]</scope>
    <source>
        <strain evidence="2 3">DW4/3-1</strain>
    </source>
</reference>